<comment type="caution">
    <text evidence="1">The sequence shown here is derived from an EMBL/GenBank/DDBJ whole genome shotgun (WGS) entry which is preliminary data.</text>
</comment>
<dbReference type="AlphaFoldDB" id="A0A4E0QAH3"/>
<dbReference type="RefSeq" id="WP_135389486.1">
    <property type="nucleotide sequence ID" value="NZ_PGGK01000005.1"/>
</dbReference>
<dbReference type="EMBL" id="PGGK01000005">
    <property type="protein sequence ID" value="TGC09447.1"/>
    <property type="molecule type" value="Genomic_DNA"/>
</dbReference>
<name>A0A4E0QAH3_9EURY</name>
<accession>A0A4E0QAH3</accession>
<proteinExistence type="predicted"/>
<organism evidence="1 2">
    <name type="scientific">Methanolobus halotolerans</name>
    <dbReference type="NCBI Taxonomy" id="2052935"/>
    <lineage>
        <taxon>Archaea</taxon>
        <taxon>Methanobacteriati</taxon>
        <taxon>Methanobacteriota</taxon>
        <taxon>Stenosarchaea group</taxon>
        <taxon>Methanomicrobia</taxon>
        <taxon>Methanosarcinales</taxon>
        <taxon>Methanosarcinaceae</taxon>
        <taxon>Methanolobus</taxon>
    </lineage>
</organism>
<dbReference type="Proteomes" id="UP000297295">
    <property type="component" value="Unassembled WGS sequence"/>
</dbReference>
<keyword evidence="2" id="KW-1185">Reference proteome</keyword>
<gene>
    <name evidence="1" type="ORF">CUN85_06355</name>
</gene>
<sequence>MEDTRNTYEFFLSELSLNENSEVGYLIELMRAINHIKEINRLSMLLSTPDSLDEDEADYFDIMVDSTRTFVFNLTAAQLREALKLFHSFTKTSMYTDFRKNATTEQVKVISSLEEYVNEFTHKRGLLYETLKPLRDKVFHYDAKAASEWGLQKMEEEKDEKPPYYSVSLEKLEFGLGNEYDTHLFSKYLVFGTKGLYSLMEAQRQVYEINNLLVILTNYFVDFLMAKSNIPSNRDFTWALKYRYGFRKDDT</sequence>
<protein>
    <submittedName>
        <fullName evidence="1">Uncharacterized protein</fullName>
    </submittedName>
</protein>
<reference evidence="1 2" key="1">
    <citation type="submission" date="2017-11" db="EMBL/GenBank/DDBJ databases">
        <title>Isolation and Characterization of Methanogenic Archaea from Saline Meromictic Lake at Siberia.</title>
        <authorList>
            <person name="Shen Y."/>
            <person name="Huang H.-H."/>
            <person name="Lai M.-C."/>
            <person name="Chen S.-C."/>
        </authorList>
    </citation>
    <scope>NUCLEOTIDE SEQUENCE [LARGE SCALE GENOMIC DNA]</scope>
    <source>
        <strain evidence="1 2">SY-01</strain>
    </source>
</reference>
<evidence type="ECO:0000313" key="1">
    <source>
        <dbReference type="EMBL" id="TGC09447.1"/>
    </source>
</evidence>
<evidence type="ECO:0000313" key="2">
    <source>
        <dbReference type="Proteomes" id="UP000297295"/>
    </source>
</evidence>